<keyword evidence="3" id="KW-0274">FAD</keyword>
<keyword evidence="7" id="KW-1185">Reference proteome</keyword>
<gene>
    <name evidence="6" type="ORF">CONLIGDRAFT_607139</name>
</gene>
<sequence>MTLSSSSTGSVSGGEPPFKIAIIGAGIGGLAFAIGCLKHKVPYTLYESADKYSIVGAGVGLGPNALRAMDMIDPRLRAMYNDISSGNLTPGKDHVMMDALYAEDGFGESRGWEAASFGAACYERTSAHRRDLLDILTSMIPKETVRFSKRVKTVEQRVDRVVITFEDGEVAEASAVIGSDGAKGPTRKFVLGERYPEEVAATYSGKYVYRSIIPMKDALEILGDHAGDAKSFIGHNVNFITFPISKGTQCNLVAFKFTDEPWTHDQWTRRVTKEEMVADFAHGVDKRLVKLLDWADPLQWSLHHHMNTPTYYNGLICLLGDLAHATTPHQASGAGQCIEDALVLSHLLGKVRDAKQLPLAFKAYDSIRRPRAQKVVKTSQEAGQLYTFTHPEAGEDMEKIVQNFRQRFLWIWEHDLEQDLREGDELFAKLTAAGQV</sequence>
<dbReference type="PANTHER" id="PTHR46720">
    <property type="entry name" value="HYDROXYLASE, PUTATIVE (AFU_ORTHOLOGUE AFUA_3G01460)-RELATED"/>
    <property type="match status" value="1"/>
</dbReference>
<dbReference type="SUPFAM" id="SSF51905">
    <property type="entry name" value="FAD/NAD(P)-binding domain"/>
    <property type="match status" value="1"/>
</dbReference>
<dbReference type="InterPro" id="IPR051104">
    <property type="entry name" value="FAD_monoxygenase"/>
</dbReference>
<keyword evidence="4" id="KW-0560">Oxidoreductase</keyword>
<dbReference type="AlphaFoldDB" id="A0A1J7JLQ5"/>
<evidence type="ECO:0000256" key="1">
    <source>
        <dbReference type="ARBA" id="ARBA00007992"/>
    </source>
</evidence>
<evidence type="ECO:0000259" key="5">
    <source>
        <dbReference type="Pfam" id="PF01494"/>
    </source>
</evidence>
<dbReference type="InParanoid" id="A0A1J7JLQ5"/>
<evidence type="ECO:0000256" key="2">
    <source>
        <dbReference type="ARBA" id="ARBA00022630"/>
    </source>
</evidence>
<feature type="domain" description="FAD-binding" evidence="5">
    <location>
        <begin position="20"/>
        <end position="378"/>
    </location>
</feature>
<dbReference type="PRINTS" id="PR00420">
    <property type="entry name" value="RNGMNOXGNASE"/>
</dbReference>
<dbReference type="InterPro" id="IPR036188">
    <property type="entry name" value="FAD/NAD-bd_sf"/>
</dbReference>
<evidence type="ECO:0000256" key="4">
    <source>
        <dbReference type="ARBA" id="ARBA00023002"/>
    </source>
</evidence>
<evidence type="ECO:0000313" key="7">
    <source>
        <dbReference type="Proteomes" id="UP000182658"/>
    </source>
</evidence>
<reference evidence="6 7" key="1">
    <citation type="submission" date="2016-10" db="EMBL/GenBank/DDBJ databases">
        <title>Draft genome sequence of Coniochaeta ligniaria NRRL30616, a lignocellulolytic fungus for bioabatement of inhibitors in plant biomass hydrolysates.</title>
        <authorList>
            <consortium name="DOE Joint Genome Institute"/>
            <person name="Jimenez D.J."/>
            <person name="Hector R.E."/>
            <person name="Riley R."/>
            <person name="Sun H."/>
            <person name="Grigoriev I.V."/>
            <person name="Van Elsas J.D."/>
            <person name="Nichols N.N."/>
        </authorList>
    </citation>
    <scope>NUCLEOTIDE SEQUENCE [LARGE SCALE GENOMIC DNA]</scope>
    <source>
        <strain evidence="6 7">NRRL 30616</strain>
    </source>
</reference>
<dbReference type="EMBL" id="KV875093">
    <property type="protein sequence ID" value="OIW34329.1"/>
    <property type="molecule type" value="Genomic_DNA"/>
</dbReference>
<dbReference type="GO" id="GO:0071949">
    <property type="term" value="F:FAD binding"/>
    <property type="evidence" value="ECO:0007669"/>
    <property type="project" value="InterPro"/>
</dbReference>
<keyword evidence="2" id="KW-0285">Flavoprotein</keyword>
<dbReference type="Pfam" id="PF01494">
    <property type="entry name" value="FAD_binding_3"/>
    <property type="match status" value="1"/>
</dbReference>
<dbReference type="SUPFAM" id="SSF54373">
    <property type="entry name" value="FAD-linked reductases, C-terminal domain"/>
    <property type="match status" value="1"/>
</dbReference>
<dbReference type="OrthoDB" id="417877at2759"/>
<dbReference type="GO" id="GO:0044550">
    <property type="term" value="P:secondary metabolite biosynthetic process"/>
    <property type="evidence" value="ECO:0007669"/>
    <property type="project" value="TreeGrafter"/>
</dbReference>
<dbReference type="PANTHER" id="PTHR46720:SF3">
    <property type="entry name" value="FAD-BINDING DOMAIN-CONTAINING PROTEIN-RELATED"/>
    <property type="match status" value="1"/>
</dbReference>
<protein>
    <submittedName>
        <fullName evidence="6">FAD/NAD(P)-binding domain-containing protein</fullName>
    </submittedName>
</protein>
<dbReference type="Gene3D" id="3.50.50.60">
    <property type="entry name" value="FAD/NAD(P)-binding domain"/>
    <property type="match status" value="1"/>
</dbReference>
<proteinExistence type="inferred from homology"/>
<dbReference type="GO" id="GO:0016491">
    <property type="term" value="F:oxidoreductase activity"/>
    <property type="evidence" value="ECO:0007669"/>
    <property type="project" value="UniProtKB-KW"/>
</dbReference>
<dbReference type="STRING" id="1408157.A0A1J7JLQ5"/>
<dbReference type="Proteomes" id="UP000182658">
    <property type="component" value="Unassembled WGS sequence"/>
</dbReference>
<evidence type="ECO:0000313" key="6">
    <source>
        <dbReference type="EMBL" id="OIW34329.1"/>
    </source>
</evidence>
<evidence type="ECO:0000256" key="3">
    <source>
        <dbReference type="ARBA" id="ARBA00022827"/>
    </source>
</evidence>
<dbReference type="InterPro" id="IPR002938">
    <property type="entry name" value="FAD-bd"/>
</dbReference>
<accession>A0A1J7JLQ5</accession>
<organism evidence="6 7">
    <name type="scientific">Coniochaeta ligniaria NRRL 30616</name>
    <dbReference type="NCBI Taxonomy" id="1408157"/>
    <lineage>
        <taxon>Eukaryota</taxon>
        <taxon>Fungi</taxon>
        <taxon>Dikarya</taxon>
        <taxon>Ascomycota</taxon>
        <taxon>Pezizomycotina</taxon>
        <taxon>Sordariomycetes</taxon>
        <taxon>Sordariomycetidae</taxon>
        <taxon>Coniochaetales</taxon>
        <taxon>Coniochaetaceae</taxon>
        <taxon>Coniochaeta</taxon>
    </lineage>
</organism>
<name>A0A1J7JLQ5_9PEZI</name>
<comment type="similarity">
    <text evidence="1">Belongs to the paxM FAD-dependent monooxygenase family.</text>
</comment>